<dbReference type="GO" id="GO:0006637">
    <property type="term" value="P:acyl-CoA metabolic process"/>
    <property type="evidence" value="ECO:0007669"/>
    <property type="project" value="TreeGrafter"/>
</dbReference>
<evidence type="ECO:0000313" key="5">
    <source>
        <dbReference type="EMBL" id="QCA28158.1"/>
    </source>
</evidence>
<evidence type="ECO:0000313" key="7">
    <source>
        <dbReference type="Proteomes" id="UP000296883"/>
    </source>
</evidence>
<dbReference type="EMBL" id="CP038865">
    <property type="protein sequence ID" value="QCA28158.1"/>
    <property type="molecule type" value="Genomic_DNA"/>
</dbReference>
<dbReference type="GO" id="GO:0005829">
    <property type="term" value="C:cytosol"/>
    <property type="evidence" value="ECO:0007669"/>
    <property type="project" value="TreeGrafter"/>
</dbReference>
<dbReference type="InterPro" id="IPR040170">
    <property type="entry name" value="Cytosol_ACT"/>
</dbReference>
<reference evidence="5 7" key="2">
    <citation type="journal article" date="2020" name="Int. J. Syst. Evol. Microbiol.">
        <title>Vagococcus xieshaowenii sp. nov., isolated from snow finch (Montifringilla taczanowskii) cloacal content.</title>
        <authorList>
            <person name="Ge Y."/>
            <person name="Yang J."/>
            <person name="Lai X.H."/>
            <person name="Zhang G."/>
            <person name="Jin D."/>
            <person name="Lu S."/>
            <person name="Wang B."/>
            <person name="Huang Y."/>
            <person name="Huang Y."/>
            <person name="Ren Z."/>
            <person name="Zhang X."/>
            <person name="Xu J."/>
        </authorList>
    </citation>
    <scope>NUCLEOTIDE SEQUENCE [LARGE SCALE GENOMIC DNA]</scope>
    <source>
        <strain evidence="5">Personal::cf-49</strain>
        <strain evidence="7">personal::cf-49</strain>
    </source>
</reference>
<dbReference type="Gene3D" id="3.10.129.10">
    <property type="entry name" value="Hotdog Thioesterase"/>
    <property type="match status" value="1"/>
</dbReference>
<dbReference type="Proteomes" id="UP000297725">
    <property type="component" value="Unassembled WGS sequence"/>
</dbReference>
<reference evidence="6 8" key="1">
    <citation type="submission" date="2019-03" db="EMBL/GenBank/DDBJ databases">
        <title>Vagococcus sp. was isolated fron gut of Carduelis flavirostris.</title>
        <authorList>
            <person name="Ge Y."/>
        </authorList>
    </citation>
    <scope>NUCLEOTIDE SEQUENCE [LARGE SCALE GENOMIC DNA]</scope>
    <source>
        <strain evidence="6 8">CF-210</strain>
    </source>
</reference>
<dbReference type="EMBL" id="SRHU01000010">
    <property type="protein sequence ID" value="TFZ42512.1"/>
    <property type="molecule type" value="Genomic_DNA"/>
</dbReference>
<proteinExistence type="inferred from homology"/>
<dbReference type="AlphaFoldDB" id="A0A4Z0DC50"/>
<evidence type="ECO:0000313" key="6">
    <source>
        <dbReference type="EMBL" id="TFZ42512.1"/>
    </source>
</evidence>
<dbReference type="OrthoDB" id="9791628at2"/>
<name>A0A4Z0DC50_9ENTE</name>
<protein>
    <submittedName>
        <fullName evidence="5">Acyl-CoA thioesterase</fullName>
    </submittedName>
</protein>
<evidence type="ECO:0000256" key="2">
    <source>
        <dbReference type="ARBA" id="ARBA00022801"/>
    </source>
</evidence>
<dbReference type="Proteomes" id="UP000296883">
    <property type="component" value="Chromosome"/>
</dbReference>
<gene>
    <name evidence="6" type="ORF">E4031_03020</name>
    <name evidence="5" type="ORF">E4Z98_02085</name>
</gene>
<accession>A0A4Z0DC50</accession>
<keyword evidence="2 3" id="KW-0378">Hydrolase</keyword>
<dbReference type="GO" id="GO:0009062">
    <property type="term" value="P:fatty acid catabolic process"/>
    <property type="evidence" value="ECO:0007669"/>
    <property type="project" value="TreeGrafter"/>
</dbReference>
<dbReference type="InterPro" id="IPR006683">
    <property type="entry name" value="Thioestr_dom"/>
</dbReference>
<dbReference type="Pfam" id="PF03061">
    <property type="entry name" value="4HBT"/>
    <property type="match status" value="1"/>
</dbReference>
<comment type="similarity">
    <text evidence="1">Belongs to the acyl coenzyme A hydrolase family.</text>
</comment>
<evidence type="ECO:0000256" key="3">
    <source>
        <dbReference type="PROSITE-ProRule" id="PRU01106"/>
    </source>
</evidence>
<accession>A0A7Z2B6I1</accession>
<feature type="domain" description="HotDog ACOT-type" evidence="4">
    <location>
        <begin position="12"/>
        <end position="124"/>
    </location>
</feature>
<dbReference type="InterPro" id="IPR033120">
    <property type="entry name" value="HOTDOG_ACOT"/>
</dbReference>
<keyword evidence="7" id="KW-1185">Reference proteome</keyword>
<dbReference type="RefSeq" id="WP_135253871.1">
    <property type="nucleotide sequence ID" value="NZ_CP038865.1"/>
</dbReference>
<dbReference type="GO" id="GO:0052816">
    <property type="term" value="F:long-chain fatty acyl-CoA hydrolase activity"/>
    <property type="evidence" value="ECO:0007669"/>
    <property type="project" value="TreeGrafter"/>
</dbReference>
<evidence type="ECO:0000259" key="4">
    <source>
        <dbReference type="PROSITE" id="PS51770"/>
    </source>
</evidence>
<dbReference type="CDD" id="cd03442">
    <property type="entry name" value="BFIT_BACH"/>
    <property type="match status" value="1"/>
</dbReference>
<dbReference type="InterPro" id="IPR029069">
    <property type="entry name" value="HotDog_dom_sf"/>
</dbReference>
<dbReference type="PANTHER" id="PTHR11049">
    <property type="entry name" value="ACYL COENZYME A THIOESTER HYDROLASE"/>
    <property type="match status" value="1"/>
</dbReference>
<dbReference type="SUPFAM" id="SSF54637">
    <property type="entry name" value="Thioesterase/thiol ester dehydrase-isomerase"/>
    <property type="match status" value="1"/>
</dbReference>
<dbReference type="KEGG" id="vac:E4Z98_02085"/>
<dbReference type="PANTHER" id="PTHR11049:SF24">
    <property type="entry name" value="CYTOSOLIC ACYL COENZYME A THIOESTER HYDROLASE"/>
    <property type="match status" value="1"/>
</dbReference>
<evidence type="ECO:0000256" key="1">
    <source>
        <dbReference type="ARBA" id="ARBA00010458"/>
    </source>
</evidence>
<evidence type="ECO:0000313" key="8">
    <source>
        <dbReference type="Proteomes" id="UP000297725"/>
    </source>
</evidence>
<dbReference type="PROSITE" id="PS51770">
    <property type="entry name" value="HOTDOG_ACOT"/>
    <property type="match status" value="1"/>
</dbReference>
<organism evidence="5 7">
    <name type="scientific">Vagococcus xieshaowenii</name>
    <dbReference type="NCBI Taxonomy" id="2562451"/>
    <lineage>
        <taxon>Bacteria</taxon>
        <taxon>Bacillati</taxon>
        <taxon>Bacillota</taxon>
        <taxon>Bacilli</taxon>
        <taxon>Lactobacillales</taxon>
        <taxon>Enterococcaceae</taxon>
        <taxon>Vagococcus</taxon>
    </lineage>
</organism>
<sequence>MNEVTPNAKFCHESRTVQTHLVLPQDTNSHNTLYGGQLMYYIDSCAAMAAIRHTRQPVVTASTDRLNFLAPIPADYALTLEAFVTGTGKRSLEVFVKVTGENLTTGERYLAATCFMTFVAVGKEIGEDYVVPKVIPESTEEISISKDYSERKQNRLRDLALEKTFAADISLTTF</sequence>